<dbReference type="GO" id="GO:0016740">
    <property type="term" value="F:transferase activity"/>
    <property type="evidence" value="ECO:0007669"/>
    <property type="project" value="UniProtKB-KW"/>
</dbReference>
<accession>A0A0F5QFV1</accession>
<dbReference type="Gene3D" id="3.90.550.10">
    <property type="entry name" value="Spore Coat Polysaccharide Biosynthesis Protein SpsA, Chain A"/>
    <property type="match status" value="1"/>
</dbReference>
<dbReference type="Proteomes" id="UP000033411">
    <property type="component" value="Unassembled WGS sequence"/>
</dbReference>
<keyword evidence="2" id="KW-0808">Transferase</keyword>
<gene>
    <name evidence="2" type="ORF">WH87_08135</name>
</gene>
<dbReference type="SUPFAM" id="SSF53448">
    <property type="entry name" value="Nucleotide-diphospho-sugar transferases"/>
    <property type="match status" value="1"/>
</dbReference>
<dbReference type="EMBL" id="LANJ01000012">
    <property type="protein sequence ID" value="KKC38904.1"/>
    <property type="molecule type" value="Genomic_DNA"/>
</dbReference>
<dbReference type="InterPro" id="IPR029044">
    <property type="entry name" value="Nucleotide-diphossugar_trans"/>
</dbReference>
<evidence type="ECO:0000313" key="2">
    <source>
        <dbReference type="EMBL" id="KKC38904.1"/>
    </source>
</evidence>
<protein>
    <submittedName>
        <fullName evidence="2">Glycosyl transferase</fullName>
    </submittedName>
</protein>
<evidence type="ECO:0000259" key="1">
    <source>
        <dbReference type="Pfam" id="PF00535"/>
    </source>
</evidence>
<dbReference type="PATRIC" id="fig|1293439.3.peg.1197"/>
<keyword evidence="3" id="KW-1185">Reference proteome</keyword>
<dbReference type="STRING" id="1293439.WH87_08135"/>
<evidence type="ECO:0000313" key="3">
    <source>
        <dbReference type="Proteomes" id="UP000033411"/>
    </source>
</evidence>
<organism evidence="2 3">
    <name type="scientific">Devosia epidermidihirudinis</name>
    <dbReference type="NCBI Taxonomy" id="1293439"/>
    <lineage>
        <taxon>Bacteria</taxon>
        <taxon>Pseudomonadati</taxon>
        <taxon>Pseudomonadota</taxon>
        <taxon>Alphaproteobacteria</taxon>
        <taxon>Hyphomicrobiales</taxon>
        <taxon>Devosiaceae</taxon>
        <taxon>Devosia</taxon>
    </lineage>
</organism>
<dbReference type="InterPro" id="IPR001173">
    <property type="entry name" value="Glyco_trans_2-like"/>
</dbReference>
<dbReference type="Pfam" id="PF00535">
    <property type="entry name" value="Glycos_transf_2"/>
    <property type="match status" value="1"/>
</dbReference>
<reference evidence="2 3" key="1">
    <citation type="submission" date="2015-03" db="EMBL/GenBank/DDBJ databases">
        <authorList>
            <person name="Lepp D."/>
            <person name="Hassan Y.I."/>
            <person name="Li X.-Z."/>
            <person name="Zhou T."/>
        </authorList>
    </citation>
    <scope>NUCLEOTIDE SEQUENCE [LARGE SCALE GENOMIC DNA]</scope>
    <source>
        <strain evidence="2 3">E84</strain>
    </source>
</reference>
<proteinExistence type="predicted"/>
<dbReference type="AlphaFoldDB" id="A0A0F5QFV1"/>
<dbReference type="PANTHER" id="PTHR43179">
    <property type="entry name" value="RHAMNOSYLTRANSFERASE WBBL"/>
    <property type="match status" value="1"/>
</dbReference>
<comment type="caution">
    <text evidence="2">The sequence shown here is derived from an EMBL/GenBank/DDBJ whole genome shotgun (WGS) entry which is preliminary data.</text>
</comment>
<feature type="domain" description="Glycosyltransferase 2-like" evidence="1">
    <location>
        <begin position="16"/>
        <end position="142"/>
    </location>
</feature>
<dbReference type="PANTHER" id="PTHR43179:SF7">
    <property type="entry name" value="RHAMNOSYLTRANSFERASE WBBL"/>
    <property type="match status" value="1"/>
</dbReference>
<sequence>MDYSRHQRPVKRPLAVVIVTYNSADALGGLLDTLGHGLNGVPFAEVVVADNASSDESVSIAESHSIGARVVRTGRNGGYAAGINAAVATIDPSADLLILNPDIRLEPGTAALLAAPLQRRGIGMAVPRILHEDGTLYHSLRREPSLATAWADALLGTKLGSGLDRGECICDSNVYDHANMVDWASGAALAVSAEARAKVGDWDESFFLYSEEVDYQRRVRAAGFHIVYVPEARLVHIGGDYQRNARLYSILTANRVRDYSRHHGAFSTMLFRFAVVTGELLRSVGGSKVHRAGVEAALKWTGASEAVAIPKARNA</sequence>
<name>A0A0F5QFV1_9HYPH</name>